<dbReference type="EMBL" id="BK015323">
    <property type="protein sequence ID" value="DAE01268.1"/>
    <property type="molecule type" value="Genomic_DNA"/>
</dbReference>
<name>A0A8S5P4Z8_9CAUD</name>
<organism evidence="1">
    <name type="scientific">Siphoviridae sp. ctJcm18</name>
    <dbReference type="NCBI Taxonomy" id="2825433"/>
    <lineage>
        <taxon>Viruses</taxon>
        <taxon>Duplodnaviria</taxon>
        <taxon>Heunggongvirae</taxon>
        <taxon>Uroviricota</taxon>
        <taxon>Caudoviricetes</taxon>
    </lineage>
</organism>
<reference evidence="1" key="1">
    <citation type="journal article" date="2021" name="Proc. Natl. Acad. Sci. U.S.A.">
        <title>A Catalog of Tens of Thousands of Viruses from Human Metagenomes Reveals Hidden Associations with Chronic Diseases.</title>
        <authorList>
            <person name="Tisza M.J."/>
            <person name="Buck C.B."/>
        </authorList>
    </citation>
    <scope>NUCLEOTIDE SEQUENCE</scope>
    <source>
        <strain evidence="1">CtJcm18</strain>
    </source>
</reference>
<accession>A0A8S5P4Z8</accession>
<protein>
    <submittedName>
        <fullName evidence="1">Uncharacterized protein</fullName>
    </submittedName>
</protein>
<evidence type="ECO:0000313" key="1">
    <source>
        <dbReference type="EMBL" id="DAE01268.1"/>
    </source>
</evidence>
<proteinExistence type="predicted"/>
<sequence length="109" mass="13577">MDTDSMLYSRKFKDGKSIDSLAMAKKYCEEYRRMDEKYEYKHFCEQQKYFWKKIRREHPVTQIYLKDGTDMCCDYVTWNERLQEIHLRDNNREEYKIVRYEDIGSIRVC</sequence>